<dbReference type="PANTHER" id="PTHR23288">
    <property type="entry name" value="OCCLUDIN AND RNA POLYMERASE II ELONGATION FACTOR ELL"/>
    <property type="match status" value="1"/>
</dbReference>
<keyword evidence="9" id="KW-0648">Protein biosynthesis</keyword>
<dbReference type="GO" id="GO:0006368">
    <property type="term" value="P:transcription elongation by RNA polymerase II"/>
    <property type="evidence" value="ECO:0007669"/>
    <property type="project" value="InterPro"/>
</dbReference>
<evidence type="ECO:0000256" key="1">
    <source>
        <dbReference type="ARBA" id="ARBA00004123"/>
    </source>
</evidence>
<feature type="region of interest" description="Disordered" evidence="7">
    <location>
        <begin position="228"/>
        <end position="307"/>
    </location>
</feature>
<protein>
    <submittedName>
        <fullName evidence="9">RNA polymerase II elongation factor ELL2</fullName>
    </submittedName>
</protein>
<comment type="similarity">
    <text evidence="2 6">Belongs to the ELL/occludin family.</text>
</comment>
<dbReference type="Pfam" id="PF07303">
    <property type="entry name" value="Occludin_ELL"/>
    <property type="match status" value="1"/>
</dbReference>
<keyword evidence="4" id="KW-0804">Transcription</keyword>
<keyword evidence="10" id="KW-1185">Reference proteome</keyword>
<dbReference type="InterPro" id="IPR019464">
    <property type="entry name" value="ELL_N"/>
</dbReference>
<feature type="compositionally biased region" description="Low complexity" evidence="7">
    <location>
        <begin position="237"/>
        <end position="252"/>
    </location>
</feature>
<evidence type="ECO:0000256" key="4">
    <source>
        <dbReference type="ARBA" id="ARBA00023163"/>
    </source>
</evidence>
<name>A0A6A4VFX3_AMPAM</name>
<organism evidence="9 10">
    <name type="scientific">Amphibalanus amphitrite</name>
    <name type="common">Striped barnacle</name>
    <name type="synonym">Balanus amphitrite</name>
    <dbReference type="NCBI Taxonomy" id="1232801"/>
    <lineage>
        <taxon>Eukaryota</taxon>
        <taxon>Metazoa</taxon>
        <taxon>Ecdysozoa</taxon>
        <taxon>Arthropoda</taxon>
        <taxon>Crustacea</taxon>
        <taxon>Multicrustacea</taxon>
        <taxon>Cirripedia</taxon>
        <taxon>Thoracica</taxon>
        <taxon>Thoracicalcarea</taxon>
        <taxon>Balanomorpha</taxon>
        <taxon>Balanoidea</taxon>
        <taxon>Balanidae</taxon>
        <taxon>Amphibalaninae</taxon>
        <taxon>Amphibalanus</taxon>
    </lineage>
</organism>
<dbReference type="SUPFAM" id="SSF144292">
    <property type="entry name" value="occludin/ELL-like"/>
    <property type="match status" value="1"/>
</dbReference>
<accession>A0A6A4VFX3</accession>
<dbReference type="GO" id="GO:0042795">
    <property type="term" value="P:snRNA transcription by RNA polymerase II"/>
    <property type="evidence" value="ECO:0007669"/>
    <property type="project" value="TreeGrafter"/>
</dbReference>
<feature type="region of interest" description="Disordered" evidence="7">
    <location>
        <begin position="105"/>
        <end position="139"/>
    </location>
</feature>
<feature type="compositionally biased region" description="Low complexity" evidence="7">
    <location>
        <begin position="105"/>
        <end position="115"/>
    </location>
</feature>
<sequence>MSGVDVIAPLQCLLCDKIAFDGGAQFKFSISANPDQGSFECLQQNGSRLESLGAMAHKVRVQANDDVYETTRQRMAEVEEASMKNCTRMIKQGDPFIGRRVKVKAGPGRPVAPAGRRPDPLPHRSPTMQPRQPPASCAPAAVCSGPARGPLRERLAHLLATRPRKKVEVMQKLYKDGIREKDKKNVHGLLGSVATLRDNVYYLKRHCWNDVSQDWPFYTEQERRDFAAHRPENLTPPSSDSSSGRPRAADAAGSERRNTGPQYDWNKTAAQSPSSTGVSDRTPTPDSSPDSRHSGSSATREEEPDYVSQYVPITSEQQLQRYKADFEAGYAEYQRLWELVGTVYRKFADLEQQLRAAEEGSEQWRGIERAIRDEYEACNNEEYKAARRRWFYLQNKLQYVKALVRRWQAER</sequence>
<evidence type="ECO:0000259" key="8">
    <source>
        <dbReference type="PROSITE" id="PS51980"/>
    </source>
</evidence>
<dbReference type="AlphaFoldDB" id="A0A6A4VFX3"/>
<dbReference type="GO" id="GO:0000987">
    <property type="term" value="F:cis-regulatory region sequence-specific DNA binding"/>
    <property type="evidence" value="ECO:0007669"/>
    <property type="project" value="TreeGrafter"/>
</dbReference>
<evidence type="ECO:0000256" key="5">
    <source>
        <dbReference type="ARBA" id="ARBA00023242"/>
    </source>
</evidence>
<dbReference type="EMBL" id="VIIS01001812">
    <property type="protein sequence ID" value="KAF0292443.1"/>
    <property type="molecule type" value="Genomic_DNA"/>
</dbReference>
<dbReference type="PANTHER" id="PTHR23288:SF17">
    <property type="entry name" value="RNA POLYMERASE II ELONGATION FACTOR ELL"/>
    <property type="match status" value="1"/>
</dbReference>
<reference evidence="9 10" key="1">
    <citation type="submission" date="2019-07" db="EMBL/GenBank/DDBJ databases">
        <title>Draft genome assembly of a fouling barnacle, Amphibalanus amphitrite (Darwin, 1854): The first reference genome for Thecostraca.</title>
        <authorList>
            <person name="Kim W."/>
        </authorList>
    </citation>
    <scope>NUCLEOTIDE SEQUENCE [LARGE SCALE GENOMIC DNA]</scope>
    <source>
        <strain evidence="9">SNU_AA5</strain>
        <tissue evidence="9">Soma without cirri and trophi</tissue>
    </source>
</reference>
<dbReference type="Pfam" id="PF10390">
    <property type="entry name" value="ELL"/>
    <property type="match status" value="1"/>
</dbReference>
<dbReference type="Gene3D" id="1.10.10.2670">
    <property type="entry name" value="E3 ubiquitin-protein ligase"/>
    <property type="match status" value="1"/>
</dbReference>
<dbReference type="GO" id="GO:0008023">
    <property type="term" value="C:transcription elongation factor complex"/>
    <property type="evidence" value="ECO:0007669"/>
    <property type="project" value="InterPro"/>
</dbReference>
<dbReference type="GO" id="GO:0003746">
    <property type="term" value="F:translation elongation factor activity"/>
    <property type="evidence" value="ECO:0007669"/>
    <property type="project" value="UniProtKB-KW"/>
</dbReference>
<dbReference type="Gene3D" id="6.10.140.340">
    <property type="match status" value="1"/>
</dbReference>
<keyword evidence="3" id="KW-0805">Transcription regulation</keyword>
<dbReference type="PROSITE" id="PS51980">
    <property type="entry name" value="OCEL"/>
    <property type="match status" value="1"/>
</dbReference>
<gene>
    <name evidence="9" type="primary">ELL2</name>
    <name evidence="9" type="ORF">FJT64_009562</name>
</gene>
<dbReference type="InterPro" id="IPR010844">
    <property type="entry name" value="Occludin_ELL"/>
</dbReference>
<dbReference type="GO" id="GO:0032968">
    <property type="term" value="P:positive regulation of transcription elongation by RNA polymerase II"/>
    <property type="evidence" value="ECO:0007669"/>
    <property type="project" value="TreeGrafter"/>
</dbReference>
<comment type="subcellular location">
    <subcellularLocation>
        <location evidence="1">Nucleus</location>
    </subcellularLocation>
</comment>
<comment type="caution">
    <text evidence="9">The sequence shown here is derived from an EMBL/GenBank/DDBJ whole genome shotgun (WGS) entry which is preliminary data.</text>
</comment>
<dbReference type="Proteomes" id="UP000440578">
    <property type="component" value="Unassembled WGS sequence"/>
</dbReference>
<evidence type="ECO:0000256" key="6">
    <source>
        <dbReference type="PROSITE-ProRule" id="PRU01324"/>
    </source>
</evidence>
<evidence type="ECO:0000313" key="9">
    <source>
        <dbReference type="EMBL" id="KAF0292443.1"/>
    </source>
</evidence>
<feature type="compositionally biased region" description="Polar residues" evidence="7">
    <location>
        <begin position="268"/>
        <end position="284"/>
    </location>
</feature>
<proteinExistence type="inferred from homology"/>
<dbReference type="InterPro" id="IPR031176">
    <property type="entry name" value="ELL/occludin"/>
</dbReference>
<dbReference type="InterPro" id="IPR042065">
    <property type="entry name" value="E3_ELL-like"/>
</dbReference>
<evidence type="ECO:0000256" key="7">
    <source>
        <dbReference type="SAM" id="MobiDB-lite"/>
    </source>
</evidence>
<evidence type="ECO:0000256" key="3">
    <source>
        <dbReference type="ARBA" id="ARBA00023015"/>
    </source>
</evidence>
<keyword evidence="9" id="KW-0251">Elongation factor</keyword>
<feature type="domain" description="OCEL" evidence="8">
    <location>
        <begin position="304"/>
        <end position="411"/>
    </location>
</feature>
<dbReference type="InterPro" id="IPR036390">
    <property type="entry name" value="WH_DNA-bd_sf"/>
</dbReference>
<dbReference type="SUPFAM" id="SSF46785">
    <property type="entry name" value="Winged helix' DNA-binding domain"/>
    <property type="match status" value="1"/>
</dbReference>
<keyword evidence="5" id="KW-0539">Nucleus</keyword>
<evidence type="ECO:0000313" key="10">
    <source>
        <dbReference type="Proteomes" id="UP000440578"/>
    </source>
</evidence>
<evidence type="ECO:0000256" key="2">
    <source>
        <dbReference type="ARBA" id="ARBA00009171"/>
    </source>
</evidence>
<dbReference type="OrthoDB" id="6284217at2759"/>